<reference evidence="1 2" key="2">
    <citation type="submission" date="2015-01" db="EMBL/GenBank/DDBJ databases">
        <authorList>
            <consortium name="NBRP consortium"/>
            <person name="Sawabe T."/>
            <person name="Meirelles P."/>
            <person name="Feng G."/>
            <person name="Sayaka M."/>
            <person name="Hattori M."/>
            <person name="Ohkuma M."/>
        </authorList>
    </citation>
    <scope>NUCLEOTIDE SEQUENCE [LARGE SCALE GENOMIC DNA]</scope>
    <source>
        <strain evidence="2">JCM 19231</strain>
    </source>
</reference>
<protein>
    <submittedName>
        <fullName evidence="1">Putative cytoplasmic protein</fullName>
    </submittedName>
</protein>
<dbReference type="AlphaFoldDB" id="A0A0B8P1W2"/>
<dbReference type="Pfam" id="PF06224">
    <property type="entry name" value="AlkZ-like"/>
    <property type="match status" value="1"/>
</dbReference>
<dbReference type="InterPro" id="IPR009351">
    <property type="entry name" value="AlkZ-like"/>
</dbReference>
<dbReference type="Proteomes" id="UP000031671">
    <property type="component" value="Unassembled WGS sequence"/>
</dbReference>
<gene>
    <name evidence="1" type="ORF">JCM19231_1342</name>
</gene>
<dbReference type="EMBL" id="BBRZ01000050">
    <property type="protein sequence ID" value="GAM57313.1"/>
    <property type="molecule type" value="Genomic_DNA"/>
</dbReference>
<comment type="caution">
    <text evidence="1">The sequence shown here is derived from an EMBL/GenBank/DDBJ whole genome shotgun (WGS) entry which is preliminary data.</text>
</comment>
<keyword evidence="2" id="KW-1185">Reference proteome</keyword>
<dbReference type="PANTHER" id="PTHR30528">
    <property type="entry name" value="CYTOPLASMIC PROTEIN"/>
    <property type="match status" value="1"/>
</dbReference>
<accession>A0A0B8P1W2</accession>
<organism evidence="1 2">
    <name type="scientific">Vibrio ishigakensis</name>
    <dbReference type="NCBI Taxonomy" id="1481914"/>
    <lineage>
        <taxon>Bacteria</taxon>
        <taxon>Pseudomonadati</taxon>
        <taxon>Pseudomonadota</taxon>
        <taxon>Gammaproteobacteria</taxon>
        <taxon>Vibrionales</taxon>
        <taxon>Vibrionaceae</taxon>
        <taxon>Vibrio</taxon>
    </lineage>
</organism>
<reference evidence="1 2" key="1">
    <citation type="submission" date="2015-01" db="EMBL/GenBank/DDBJ databases">
        <title>Vibrio sp. C1 JCM 19231 whole genome shotgun sequence.</title>
        <authorList>
            <person name="Sawabe T."/>
            <person name="Meirelles P."/>
            <person name="Feng G."/>
            <person name="Sayaka M."/>
            <person name="Hattori M."/>
            <person name="Ohkuma M."/>
        </authorList>
    </citation>
    <scope>NUCLEOTIDE SEQUENCE [LARGE SCALE GENOMIC DNA]</scope>
    <source>
        <strain evidence="2">JCM 19231</strain>
    </source>
</reference>
<sequence>MLSIAQAKKLALLSQGLPPKRTSSALEAFERMGYVQIDTISVVQRAHHHVLWSRSPGYRPEHLDELVSQKKVFEYWSHAASYLPMRDYRFTLRRKQAIKSGEQKHWFTKNPKLMSEVLARIKAESIDG</sequence>
<proteinExistence type="predicted"/>
<evidence type="ECO:0000313" key="2">
    <source>
        <dbReference type="Proteomes" id="UP000031671"/>
    </source>
</evidence>
<name>A0A0B8P1W2_9VIBR</name>
<dbReference type="PANTHER" id="PTHR30528:SF0">
    <property type="entry name" value="CYTOPLASMIC PROTEIN"/>
    <property type="match status" value="1"/>
</dbReference>
<evidence type="ECO:0000313" key="1">
    <source>
        <dbReference type="EMBL" id="GAM57313.1"/>
    </source>
</evidence>